<evidence type="ECO:0000313" key="1">
    <source>
        <dbReference type="EMBL" id="CQR28280.1"/>
    </source>
</evidence>
<dbReference type="Proteomes" id="UP000078599">
    <property type="component" value="Unassembled WGS sequence"/>
</dbReference>
<protein>
    <submittedName>
        <fullName evidence="1">Uncharacterized protein</fullName>
    </submittedName>
</protein>
<comment type="caution">
    <text evidence="1">The sequence shown here is derived from an EMBL/GenBank/DDBJ whole genome shotgun (WGS) entry which is preliminary data.</text>
</comment>
<reference evidence="1 2" key="1">
    <citation type="submission" date="2015-03" db="EMBL/GenBank/DDBJ databases">
        <authorList>
            <person name="Regsiter A."/>
            <person name="william w."/>
        </authorList>
    </citation>
    <scope>NUCLEOTIDE SEQUENCE [LARGE SCALE GENOMIC DNA]</scope>
    <source>
        <strain evidence="1 2">CB1</strain>
    </source>
</reference>
<name>A0ABM9T2D2_THIA3</name>
<dbReference type="EMBL" id="CTRI01000003">
    <property type="protein sequence ID" value="CQR28280.1"/>
    <property type="molecule type" value="Genomic_DNA"/>
</dbReference>
<accession>A0ABM9T2D2</accession>
<evidence type="ECO:0000313" key="2">
    <source>
        <dbReference type="Proteomes" id="UP000078599"/>
    </source>
</evidence>
<sequence>METQHPDQLYRGRFGTLLVGSRSKLNDRVSLYEETRRTTGYGQAGLLHAFGVDLVLTERWSTGLKMETGTISDPPNGDIKRRVVALSMGYNATVLASSL</sequence>
<proteinExistence type="predicted"/>
<dbReference type="RefSeq" id="WP_041608834.1">
    <property type="nucleotide sequence ID" value="NC_014145.1"/>
</dbReference>
<keyword evidence="2" id="KW-1185">Reference proteome</keyword>
<organism evidence="1 2">
    <name type="scientific">Thiomonas arsenitoxydans (strain DSM 22701 / CIP 110005 / 3As)</name>
    <dbReference type="NCBI Taxonomy" id="426114"/>
    <lineage>
        <taxon>Bacteria</taxon>
        <taxon>Pseudomonadati</taxon>
        <taxon>Pseudomonadota</taxon>
        <taxon>Betaproteobacteria</taxon>
        <taxon>Burkholderiales</taxon>
        <taxon>Thiomonas</taxon>
    </lineage>
</organism>
<gene>
    <name evidence="1" type="ORF">THICB1_110380</name>
</gene>